<reference evidence="1" key="1">
    <citation type="submission" date="2021-02" db="EMBL/GenBank/DDBJ databases">
        <title>Strain Y2R2, a novel species of the genus Halomonas.</title>
        <authorList>
            <person name="Huang H."/>
        </authorList>
    </citation>
    <scope>NUCLEOTIDE SEQUENCE</scope>
    <source>
        <strain evidence="1">Y2R2</strain>
    </source>
</reference>
<sequence>MKVYKAEWQCTLNVTEGVDASAGWRYRLAWYLRNIAERIDGAQRTLTLDLNVCPEIESGEVDTCLGKGFAVSQQLLMELAQHAACESAMRDTKAELFDGDE</sequence>
<evidence type="ECO:0000313" key="1">
    <source>
        <dbReference type="EMBL" id="QEM82988.1"/>
    </source>
</evidence>
<dbReference type="OrthoDB" id="6165208at2"/>
<dbReference type="AlphaFoldDB" id="A0A5C1NKU8"/>
<dbReference type="RefSeq" id="WP_149286110.1">
    <property type="nucleotide sequence ID" value="NZ_CP038437.2"/>
</dbReference>
<organism evidence="1 2">
    <name type="scientific">Halomonas binhaiensis</name>
    <dbReference type="NCBI Taxonomy" id="2562282"/>
    <lineage>
        <taxon>Bacteria</taxon>
        <taxon>Pseudomonadati</taxon>
        <taxon>Pseudomonadota</taxon>
        <taxon>Gammaproteobacteria</taxon>
        <taxon>Oceanospirillales</taxon>
        <taxon>Halomonadaceae</taxon>
        <taxon>Halomonas</taxon>
    </lineage>
</organism>
<protein>
    <submittedName>
        <fullName evidence="1">Uncharacterized protein</fullName>
    </submittedName>
</protein>
<dbReference type="Proteomes" id="UP000324285">
    <property type="component" value="Chromosome"/>
</dbReference>
<proteinExistence type="predicted"/>
<accession>A0A5C1NKU8</accession>
<name>A0A5C1NKU8_9GAMM</name>
<dbReference type="EMBL" id="CP038437">
    <property type="protein sequence ID" value="QEM82988.1"/>
    <property type="molecule type" value="Genomic_DNA"/>
</dbReference>
<evidence type="ECO:0000313" key="2">
    <source>
        <dbReference type="Proteomes" id="UP000324285"/>
    </source>
</evidence>
<gene>
    <name evidence="1" type="ORF">E4T21_16615</name>
</gene>
<dbReference type="KEGG" id="hbh:E4T21_16615"/>
<keyword evidence="2" id="KW-1185">Reference proteome</keyword>